<organism evidence="2 3">
    <name type="scientific">Saguinus oedipus</name>
    <name type="common">Cotton-top tamarin</name>
    <name type="synonym">Oedipomidas oedipus</name>
    <dbReference type="NCBI Taxonomy" id="9490"/>
    <lineage>
        <taxon>Eukaryota</taxon>
        <taxon>Metazoa</taxon>
        <taxon>Chordata</taxon>
        <taxon>Craniata</taxon>
        <taxon>Vertebrata</taxon>
        <taxon>Euteleostomi</taxon>
        <taxon>Mammalia</taxon>
        <taxon>Eutheria</taxon>
        <taxon>Euarchontoglires</taxon>
        <taxon>Primates</taxon>
        <taxon>Haplorrhini</taxon>
        <taxon>Platyrrhini</taxon>
        <taxon>Cebidae</taxon>
        <taxon>Callitrichinae</taxon>
        <taxon>Saguinus</taxon>
    </lineage>
</organism>
<evidence type="ECO:0000313" key="2">
    <source>
        <dbReference type="EMBL" id="KAK2099382.1"/>
    </source>
</evidence>
<feature type="region of interest" description="Disordered" evidence="1">
    <location>
        <begin position="1"/>
        <end position="26"/>
    </location>
</feature>
<name>A0ABQ9USX4_SAGOE</name>
<evidence type="ECO:0000313" key="3">
    <source>
        <dbReference type="Proteomes" id="UP001266305"/>
    </source>
</evidence>
<dbReference type="Proteomes" id="UP001266305">
    <property type="component" value="Unassembled WGS sequence"/>
</dbReference>
<protein>
    <submittedName>
        <fullName evidence="2">Uncharacterized protein</fullName>
    </submittedName>
</protein>
<comment type="caution">
    <text evidence="2">The sequence shown here is derived from an EMBL/GenBank/DDBJ whole genome shotgun (WGS) entry which is preliminary data.</text>
</comment>
<proteinExistence type="predicted"/>
<keyword evidence="3" id="KW-1185">Reference proteome</keyword>
<reference evidence="2 3" key="1">
    <citation type="submission" date="2023-05" db="EMBL/GenBank/DDBJ databases">
        <title>B98-5 Cell Line De Novo Hybrid Assembly: An Optical Mapping Approach.</title>
        <authorList>
            <person name="Kananen K."/>
            <person name="Auerbach J.A."/>
            <person name="Kautto E."/>
            <person name="Blachly J.S."/>
        </authorList>
    </citation>
    <scope>NUCLEOTIDE SEQUENCE [LARGE SCALE GENOMIC DNA]</scope>
    <source>
        <strain evidence="2">B95-8</strain>
        <tissue evidence="2">Cell line</tissue>
    </source>
</reference>
<feature type="region of interest" description="Disordered" evidence="1">
    <location>
        <begin position="134"/>
        <end position="172"/>
    </location>
</feature>
<gene>
    <name evidence="2" type="ORF">P7K49_024833</name>
</gene>
<evidence type="ECO:0000256" key="1">
    <source>
        <dbReference type="SAM" id="MobiDB-lite"/>
    </source>
</evidence>
<sequence length="185" mass="20284">MTSIVLGPLQEDLHRPGTSARGPPSSWDLCKRTSIVLGPLQEDLHRPGTSARGPPSSWDLCKRTSIVLGPLQEDLHRPGTSARGPPEEESDVIPLFLWVSLYDEYFSLKLYLDAGPLKLNKDNRQTVQDVRGTSVNAVRETPRPAVEADENPSETPLPTGLGTSYEPEPPNLRPLLLPHSLLGNI</sequence>
<dbReference type="EMBL" id="JASSZA010000011">
    <property type="protein sequence ID" value="KAK2099382.1"/>
    <property type="molecule type" value="Genomic_DNA"/>
</dbReference>
<accession>A0ABQ9USX4</accession>